<reference evidence="9 10" key="1">
    <citation type="journal article" date="2019" name="Int. J. Syst. Evol. Microbiol.">
        <title>The Global Catalogue of Microorganisms (GCM) 10K type strain sequencing project: providing services to taxonomists for standard genome sequencing and annotation.</title>
        <authorList>
            <consortium name="The Broad Institute Genomics Platform"/>
            <consortium name="The Broad Institute Genome Sequencing Center for Infectious Disease"/>
            <person name="Wu L."/>
            <person name="Ma J."/>
        </authorList>
    </citation>
    <scope>NUCLEOTIDE SEQUENCE [LARGE SCALE GENOMIC DNA]</scope>
    <source>
        <strain evidence="9 10">JCM 6833</strain>
    </source>
</reference>
<evidence type="ECO:0000256" key="6">
    <source>
        <dbReference type="ARBA" id="ARBA00023136"/>
    </source>
</evidence>
<evidence type="ECO:0000313" key="10">
    <source>
        <dbReference type="Proteomes" id="UP001501509"/>
    </source>
</evidence>
<dbReference type="EMBL" id="BAAATD010000002">
    <property type="protein sequence ID" value="GAA2588064.1"/>
    <property type="molecule type" value="Genomic_DNA"/>
</dbReference>
<dbReference type="SUPFAM" id="SSF161098">
    <property type="entry name" value="MetI-like"/>
    <property type="match status" value="1"/>
</dbReference>
<dbReference type="PANTHER" id="PTHR30151">
    <property type="entry name" value="ALKANE SULFONATE ABC TRANSPORTER-RELATED, MEMBRANE SUBUNIT"/>
    <property type="match status" value="1"/>
</dbReference>
<evidence type="ECO:0000256" key="3">
    <source>
        <dbReference type="ARBA" id="ARBA00022475"/>
    </source>
</evidence>
<evidence type="ECO:0000256" key="7">
    <source>
        <dbReference type="RuleBase" id="RU363032"/>
    </source>
</evidence>
<keyword evidence="3" id="KW-1003">Cell membrane</keyword>
<dbReference type="InterPro" id="IPR000515">
    <property type="entry name" value="MetI-like"/>
</dbReference>
<dbReference type="PROSITE" id="PS50928">
    <property type="entry name" value="ABC_TM1"/>
    <property type="match status" value="1"/>
</dbReference>
<feature type="transmembrane region" description="Helical" evidence="7">
    <location>
        <begin position="198"/>
        <end position="221"/>
    </location>
</feature>
<proteinExistence type="inferred from homology"/>
<feature type="transmembrane region" description="Helical" evidence="7">
    <location>
        <begin position="120"/>
        <end position="146"/>
    </location>
</feature>
<organism evidence="9 10">
    <name type="scientific">Actinomadura fulvescens</name>
    <dbReference type="NCBI Taxonomy" id="46160"/>
    <lineage>
        <taxon>Bacteria</taxon>
        <taxon>Bacillati</taxon>
        <taxon>Actinomycetota</taxon>
        <taxon>Actinomycetes</taxon>
        <taxon>Streptosporangiales</taxon>
        <taxon>Thermomonosporaceae</taxon>
        <taxon>Actinomadura</taxon>
    </lineage>
</organism>
<feature type="transmembrane region" description="Helical" evidence="7">
    <location>
        <begin position="166"/>
        <end position="186"/>
    </location>
</feature>
<comment type="caution">
    <text evidence="9">The sequence shown here is derived from an EMBL/GenBank/DDBJ whole genome shotgun (WGS) entry which is preliminary data.</text>
</comment>
<evidence type="ECO:0000313" key="9">
    <source>
        <dbReference type="EMBL" id="GAA2588064.1"/>
    </source>
</evidence>
<accession>A0ABN3PIR8</accession>
<dbReference type="RefSeq" id="WP_344540063.1">
    <property type="nucleotide sequence ID" value="NZ_BAAATD010000002.1"/>
</dbReference>
<gene>
    <name evidence="9" type="ORF">GCM10010411_21180</name>
</gene>
<keyword evidence="5 7" id="KW-1133">Transmembrane helix</keyword>
<feature type="transmembrane region" description="Helical" evidence="7">
    <location>
        <begin position="79"/>
        <end position="99"/>
    </location>
</feature>
<dbReference type="Gene3D" id="1.10.3720.10">
    <property type="entry name" value="MetI-like"/>
    <property type="match status" value="1"/>
</dbReference>
<dbReference type="PANTHER" id="PTHR30151:SF38">
    <property type="entry name" value="ALIPHATIC SULFONATES TRANSPORT PERMEASE PROTEIN SSUC-RELATED"/>
    <property type="match status" value="1"/>
</dbReference>
<feature type="transmembrane region" description="Helical" evidence="7">
    <location>
        <begin position="7"/>
        <end position="27"/>
    </location>
</feature>
<feature type="transmembrane region" description="Helical" evidence="7">
    <location>
        <begin position="233"/>
        <end position="254"/>
    </location>
</feature>
<name>A0ABN3PIR8_9ACTN</name>
<dbReference type="InterPro" id="IPR035906">
    <property type="entry name" value="MetI-like_sf"/>
</dbReference>
<dbReference type="CDD" id="cd06261">
    <property type="entry name" value="TM_PBP2"/>
    <property type="match status" value="1"/>
</dbReference>
<comment type="similarity">
    <text evidence="7">Belongs to the binding-protein-dependent transport system permease family.</text>
</comment>
<keyword evidence="4 7" id="KW-0812">Transmembrane</keyword>
<evidence type="ECO:0000256" key="5">
    <source>
        <dbReference type="ARBA" id="ARBA00022989"/>
    </source>
</evidence>
<protein>
    <submittedName>
        <fullName evidence="9">ABC transporter permease</fullName>
    </submittedName>
</protein>
<sequence>MKPRTLLSWVVRVLSVVWLPVVTVVVWQKVTAAKQEPFFPEPLVIWERMRAAWFTGPASHLWMNEEATSNWFASLGRMFTGWVVAGVLGIILGVALGRSQRVSDYLDPLLQFGRAMPPPALVPFFISVFKIGTQMQLATIIFGVIWPVLLNSIDGARSADRVKLDTALVFGMSRWMVLRYVILPAAAPKIFAGLRLSLSLSLILMVLSELVGSTNGIGYQLLRAQRDFDVPQMWAGIVLLGVLGLVLNALFVLVERRVLAWHRGSQGMA</sequence>
<evidence type="ECO:0000259" key="8">
    <source>
        <dbReference type="PROSITE" id="PS50928"/>
    </source>
</evidence>
<dbReference type="Proteomes" id="UP001501509">
    <property type="component" value="Unassembled WGS sequence"/>
</dbReference>
<evidence type="ECO:0000256" key="2">
    <source>
        <dbReference type="ARBA" id="ARBA00022448"/>
    </source>
</evidence>
<evidence type="ECO:0000256" key="1">
    <source>
        <dbReference type="ARBA" id="ARBA00004651"/>
    </source>
</evidence>
<dbReference type="Pfam" id="PF00528">
    <property type="entry name" value="BPD_transp_1"/>
    <property type="match status" value="1"/>
</dbReference>
<feature type="domain" description="ABC transmembrane type-1" evidence="8">
    <location>
        <begin position="71"/>
        <end position="251"/>
    </location>
</feature>
<keyword evidence="10" id="KW-1185">Reference proteome</keyword>
<evidence type="ECO:0000256" key="4">
    <source>
        <dbReference type="ARBA" id="ARBA00022692"/>
    </source>
</evidence>
<keyword evidence="6 7" id="KW-0472">Membrane</keyword>
<keyword evidence="2 7" id="KW-0813">Transport</keyword>
<comment type="subcellular location">
    <subcellularLocation>
        <location evidence="1 7">Cell membrane</location>
        <topology evidence="1 7">Multi-pass membrane protein</topology>
    </subcellularLocation>
</comment>